<dbReference type="KEGG" id="wna:KA717_19960"/>
<feature type="chain" id="PRO_5036856847" evidence="1">
    <location>
        <begin position="26"/>
        <end position="162"/>
    </location>
</feature>
<dbReference type="AlphaFoldDB" id="A0A977KRS5"/>
<evidence type="ECO:0000256" key="1">
    <source>
        <dbReference type="SAM" id="SignalP"/>
    </source>
</evidence>
<feature type="signal peptide" evidence="1">
    <location>
        <begin position="1"/>
        <end position="25"/>
    </location>
</feature>
<proteinExistence type="predicted"/>
<protein>
    <submittedName>
        <fullName evidence="3">Glycine zipper domain-containing protein</fullName>
    </submittedName>
</protein>
<name>A0A977KRS5_9CYAN</name>
<reference evidence="3" key="1">
    <citation type="submission" date="2021-04" db="EMBL/GenBank/DDBJ databases">
        <title>Genome sequence of Woronichinia naegeliana from Washington state freshwater lake bloom.</title>
        <authorList>
            <person name="Dreher T.W."/>
        </authorList>
    </citation>
    <scope>NUCLEOTIDE SEQUENCE</scope>
    <source>
        <strain evidence="3">WA131</strain>
    </source>
</reference>
<gene>
    <name evidence="3" type="ORF">KA717_19960</name>
</gene>
<dbReference type="Pfam" id="PF13436">
    <property type="entry name" value="Gly-zipper_OmpA"/>
    <property type="match status" value="1"/>
</dbReference>
<dbReference type="InterPro" id="IPR025693">
    <property type="entry name" value="Gly-zipper_OmpA-like_dom"/>
</dbReference>
<organism evidence="3">
    <name type="scientific">Woronichinia naegeliana WA131</name>
    <dbReference type="NCBI Taxonomy" id="2824559"/>
    <lineage>
        <taxon>Bacteria</taxon>
        <taxon>Bacillati</taxon>
        <taxon>Cyanobacteriota</taxon>
        <taxon>Cyanophyceae</taxon>
        <taxon>Synechococcales</taxon>
        <taxon>Coelosphaeriaceae</taxon>
        <taxon>Woronichinia</taxon>
    </lineage>
</organism>
<feature type="domain" description="Glycine-zipper-containing OmpA-like membrane" evidence="2">
    <location>
        <begin position="82"/>
        <end position="120"/>
    </location>
</feature>
<sequence>MAPKIQRISLGLLSSILLPTNLVLAQQQFPEPFAYPTKGQTPEQQQQDHFACYTWAKQQTGVDPSQLSTATTTQSSQQGQVVQGAAKGSLLGVVGGAIGGNVGEGAAIGAGVGALAGLFRKREEQQQQAQVQAQTNKAEQQQLQTYYSAWTACMQGRGYTVN</sequence>
<dbReference type="Proteomes" id="UP001065613">
    <property type="component" value="Chromosome"/>
</dbReference>
<dbReference type="EMBL" id="CP073041">
    <property type="protein sequence ID" value="UXE58367.1"/>
    <property type="molecule type" value="Genomic_DNA"/>
</dbReference>
<keyword evidence="1" id="KW-0732">Signal</keyword>
<accession>A0A977KRS5</accession>
<evidence type="ECO:0000313" key="3">
    <source>
        <dbReference type="EMBL" id="UXE58367.1"/>
    </source>
</evidence>
<evidence type="ECO:0000259" key="2">
    <source>
        <dbReference type="Pfam" id="PF13436"/>
    </source>
</evidence>